<dbReference type="Proteomes" id="UP001344447">
    <property type="component" value="Unassembled WGS sequence"/>
</dbReference>
<evidence type="ECO:0000313" key="1">
    <source>
        <dbReference type="EMBL" id="KAK5579335.1"/>
    </source>
</evidence>
<protein>
    <recommendedName>
        <fullName evidence="3">Ankyrin repeat protein</fullName>
    </recommendedName>
</protein>
<reference evidence="1 2" key="1">
    <citation type="submission" date="2023-11" db="EMBL/GenBank/DDBJ databases">
        <title>Dfirmibasis_genome.</title>
        <authorList>
            <person name="Edelbroek B."/>
            <person name="Kjellin J."/>
            <person name="Jerlstrom-Hultqvist J."/>
            <person name="Soderbom F."/>
        </authorList>
    </citation>
    <scope>NUCLEOTIDE SEQUENCE [LARGE SCALE GENOMIC DNA]</scope>
    <source>
        <strain evidence="1 2">TNS-C-14</strain>
    </source>
</reference>
<comment type="caution">
    <text evidence="1">The sequence shown here is derived from an EMBL/GenBank/DDBJ whole genome shotgun (WGS) entry which is preliminary data.</text>
</comment>
<organism evidence="1 2">
    <name type="scientific">Dictyostelium firmibasis</name>
    <dbReference type="NCBI Taxonomy" id="79012"/>
    <lineage>
        <taxon>Eukaryota</taxon>
        <taxon>Amoebozoa</taxon>
        <taxon>Evosea</taxon>
        <taxon>Eumycetozoa</taxon>
        <taxon>Dictyostelia</taxon>
        <taxon>Dictyosteliales</taxon>
        <taxon>Dictyosteliaceae</taxon>
        <taxon>Dictyostelium</taxon>
    </lineage>
</organism>
<accession>A0AAN7Z096</accession>
<evidence type="ECO:0000313" key="2">
    <source>
        <dbReference type="Proteomes" id="UP001344447"/>
    </source>
</evidence>
<dbReference type="EMBL" id="JAVFKY010000003">
    <property type="protein sequence ID" value="KAK5579335.1"/>
    <property type="molecule type" value="Genomic_DNA"/>
</dbReference>
<dbReference type="PANTHER" id="PTHR32142:SF55">
    <property type="entry name" value="ANKYRIN REPEAT-CONTAINING PROTEIN-RELATED"/>
    <property type="match status" value="1"/>
</dbReference>
<proteinExistence type="predicted"/>
<sequence>MIDTLFQRVIQNKFLFNKIFGYIKNIEWEEYGDYFQIHIDSKKRFIDVYSLEWMIENKHFQLLKYKLKLNEYLEITKKSILLIFSIQDKDLKKELIISLIEKKKLEIELTEIDFLFLAISKNQDVEIIKELISNNVNSQFTIYSNTFEWAIANSSTEIVKLLIDSSNLKKVPTHCRLNSIKLSFSNEKYKEEMINLILNNPKTYVTKLIGLSNRNSPQISKIEITEILSLKSSELAIKLLEINYYHTGQYKIILKKEIERILENKNCTSFSKLQNIYKFYSKEIFNQHNITLVYKNYLLKYGEIIDDFNKELNVKLVYQYSLSSFNTSTLQWLLSEVKKISSNSDFSSWNKKKLDFPSLTINLKKIYKNQYDQLENNYKFIELYTSQSIFVNNDCDFIICELIRNSKSENEFNNLIKSISKSSLKRFVSSIPNGYNSILNEILNWDGIFEIIITNESTIDYIIENSNINGTYQGIINKIKQFKTRSIFYYETLELANYANLKFKSDSKLLKDCYFNFSLSENYSFDKSSIFVYPFFKAIRTCDIKTLDYMLSSIMGFKIPNNFNDNYIKIENSETITQDVMNLVDYLTKNLNLFPPEFFNRLIKIIIEINYQNFNLSKVIINFKKIEKVINPISLFNYSIKKLSPIMLKYIINNYNFMNKGEYDFSRSVEKRDNYFIQFDSNHRLDFFRTTNNEESLNNLINIIEILVNHFNNQKQKDKDDQSGENQKYLNSLIDLINSLFKKLIQMKESTKEIVCGLYEKISKSSSIKIENSLFHIIYYLSKRSMKFIKYIMDNPFLEDSLSGTFEYGIEFFQDYNRIIYTIDKINLVTDRFDIKKYLDKDVFTFNFIFNGSFDDIINKLINHLSHLPAFNHKQLILKNNKFLSCSLNNNLKFLLEIKRLDLFFKELNYIQSLLLENNSTLVIGTFPNEINYNYSGKKKKKDSKKTCCGNDTIEIINGRVFYFSEQVYDYSFKIMDKESFKRFSEFCSYHSIIYYLNILAIQNNDHPLPQYIFDHIDTINHIINNHSQGDDEILYFWSDLISNSTMLGDNDRIDDVSSGNNNNGDVGSENNDNLFTNHSIIKYRNILIGTPDGKRNSSIMDENNDTNYIKNLMGNNYNVVVRELFLSSYPNHPFFNITNSTIKQAIKDNRINYLKYLCEKGVIKNQLLDFLKTELQSKFLPWLDI</sequence>
<keyword evidence="2" id="KW-1185">Reference proteome</keyword>
<dbReference type="PANTHER" id="PTHR32142">
    <property type="entry name" value="B BOX-TYPE DOMAIN-CONTAINING PROTEIN-RELATED"/>
    <property type="match status" value="1"/>
</dbReference>
<name>A0AAN7Z096_9MYCE</name>
<evidence type="ECO:0008006" key="3">
    <source>
        <dbReference type="Google" id="ProtNLM"/>
    </source>
</evidence>
<dbReference type="AlphaFoldDB" id="A0AAN7Z096"/>
<gene>
    <name evidence="1" type="ORF">RB653_009017</name>
</gene>